<dbReference type="AlphaFoldDB" id="A0A9P6K627"/>
<proteinExistence type="predicted"/>
<dbReference type="SUPFAM" id="SSF81383">
    <property type="entry name" value="F-box domain"/>
    <property type="match status" value="1"/>
</dbReference>
<evidence type="ECO:0000313" key="2">
    <source>
        <dbReference type="Proteomes" id="UP000723463"/>
    </source>
</evidence>
<dbReference type="SUPFAM" id="SSF52047">
    <property type="entry name" value="RNI-like"/>
    <property type="match status" value="1"/>
</dbReference>
<dbReference type="Gene3D" id="3.80.10.10">
    <property type="entry name" value="Ribonuclease Inhibitor"/>
    <property type="match status" value="1"/>
</dbReference>
<dbReference type="InterPro" id="IPR032675">
    <property type="entry name" value="LRR_dom_sf"/>
</dbReference>
<comment type="caution">
    <text evidence="1">The sequence shown here is derived from an EMBL/GenBank/DDBJ whole genome shotgun (WGS) entry which is preliminary data.</text>
</comment>
<sequence>MNPPTSTTQLTGLERPSPLDTPELLDRILSFLDPYTLASSARLVCRQWSVAGRRYLKPAEYSWPEFFDEIEEFEQVLDMVPWMARLRWITGEQRSPAILASRKTEWAMLLNALEKAAGNPTLTDRKYSRTMRQEYHMLQDLLPASSFDWSALPEHPLLAGPWARLRVFEVYGNFKSEWVMLVLPLMPSLTRLKLRTINGFSGDHIQIERIMKDCKQLEYLHISRVDGRERLPGPWVPVVPSSTAEKGFSFSSVSLKSLVLERVVFKQVVFETFLEHAPSLKELRIFDAAIEIIFDSVGLAKLLRRLSLPLESFHISTADRTRDKELMPDLYRNSQRRTLWSSDFTIYNLRMNDPVQNNLTTLELVPKYGYAEYDNPFSALHNYLCSSPHLLHLKAPETCYPITHMDLHGRLTKLLAQPRMKPQCKVYLNKVSFIPGIWQCRNLKTLHIRIFTPDRWNEVASEPVSDFARVAFGYIARVCPGLRDIALGNGPYHPNTVQGQRAIQPPLDLRLQGGFCLLSRLKYLERIEIGQFTERAVLSPQNFEWMHESGRTEGKKVERRKLLERTWKSLRLMSHVRKSVAAAADVYDKTGPGAHFDWTAVDPGLKEELRYLGWPVEVQNLFDELDKPAAKNGGGSGSGGEGGVECFPALRYSCICAPSGFYLPPEQDYKRFIVLPQENKNTM</sequence>
<dbReference type="Gene3D" id="1.20.1280.50">
    <property type="match status" value="1"/>
</dbReference>
<accession>A0A9P6K627</accession>
<dbReference type="EMBL" id="JAAAXW010000035">
    <property type="protein sequence ID" value="KAF9547986.1"/>
    <property type="molecule type" value="Genomic_DNA"/>
</dbReference>
<reference evidence="1" key="1">
    <citation type="journal article" date="2020" name="Fungal Divers.">
        <title>Resolving the Mortierellaceae phylogeny through synthesis of multi-gene phylogenetics and phylogenomics.</title>
        <authorList>
            <person name="Vandepol N."/>
            <person name="Liber J."/>
            <person name="Desiro A."/>
            <person name="Na H."/>
            <person name="Kennedy M."/>
            <person name="Barry K."/>
            <person name="Grigoriev I.V."/>
            <person name="Miller A.N."/>
            <person name="O'Donnell K."/>
            <person name="Stajich J.E."/>
            <person name="Bonito G."/>
        </authorList>
    </citation>
    <scope>NUCLEOTIDE SEQUENCE</scope>
    <source>
        <strain evidence="1">NRRL 2591</strain>
    </source>
</reference>
<keyword evidence="2" id="KW-1185">Reference proteome</keyword>
<name>A0A9P6K627_9FUNG</name>
<organism evidence="1 2">
    <name type="scientific">Mortierella hygrophila</name>
    <dbReference type="NCBI Taxonomy" id="979708"/>
    <lineage>
        <taxon>Eukaryota</taxon>
        <taxon>Fungi</taxon>
        <taxon>Fungi incertae sedis</taxon>
        <taxon>Mucoromycota</taxon>
        <taxon>Mortierellomycotina</taxon>
        <taxon>Mortierellomycetes</taxon>
        <taxon>Mortierellales</taxon>
        <taxon>Mortierellaceae</taxon>
        <taxon>Mortierella</taxon>
    </lineage>
</organism>
<evidence type="ECO:0000313" key="1">
    <source>
        <dbReference type="EMBL" id="KAF9547986.1"/>
    </source>
</evidence>
<protein>
    <recommendedName>
        <fullName evidence="3">F-box domain-containing protein</fullName>
    </recommendedName>
</protein>
<evidence type="ECO:0008006" key="3">
    <source>
        <dbReference type="Google" id="ProtNLM"/>
    </source>
</evidence>
<dbReference type="InterPro" id="IPR036047">
    <property type="entry name" value="F-box-like_dom_sf"/>
</dbReference>
<gene>
    <name evidence="1" type="ORF">EC957_007499</name>
</gene>
<dbReference type="Proteomes" id="UP000723463">
    <property type="component" value="Unassembled WGS sequence"/>
</dbReference>